<dbReference type="Gene3D" id="3.80.10.10">
    <property type="entry name" value="Ribonuclease Inhibitor"/>
    <property type="match status" value="1"/>
</dbReference>
<organism evidence="2 3">
    <name type="scientific">Dictyostelium discoideum</name>
    <name type="common">Social amoeba</name>
    <dbReference type="NCBI Taxonomy" id="44689"/>
    <lineage>
        <taxon>Eukaryota</taxon>
        <taxon>Amoebozoa</taxon>
        <taxon>Evosea</taxon>
        <taxon>Eumycetozoa</taxon>
        <taxon>Dictyostelia</taxon>
        <taxon>Dictyosteliales</taxon>
        <taxon>Dictyosteliaceae</taxon>
        <taxon>Dictyostelium</taxon>
    </lineage>
</organism>
<dbReference type="KEGG" id="ddi:DDB_G0280477"/>
<dbReference type="InParanoid" id="Q54VB1"/>
<accession>Q54VB1</accession>
<dbReference type="EMBL" id="AAFI02000036">
    <property type="protein sequence ID" value="EAL67217.1"/>
    <property type="molecule type" value="Genomic_DNA"/>
</dbReference>
<reference evidence="2 3" key="1">
    <citation type="journal article" date="2005" name="Nature">
        <title>The genome of the social amoeba Dictyostelium discoideum.</title>
        <authorList>
            <consortium name="The Dictyostelium discoideum Sequencing Consortium"/>
            <person name="Eichinger L."/>
            <person name="Pachebat J.A."/>
            <person name="Glockner G."/>
            <person name="Rajandream M.A."/>
            <person name="Sucgang R."/>
            <person name="Berriman M."/>
            <person name="Song J."/>
            <person name="Olsen R."/>
            <person name="Szafranski K."/>
            <person name="Xu Q."/>
            <person name="Tunggal B."/>
            <person name="Kummerfeld S."/>
            <person name="Madera M."/>
            <person name="Konfortov B.A."/>
            <person name="Rivero F."/>
            <person name="Bankier A.T."/>
            <person name="Lehmann R."/>
            <person name="Hamlin N."/>
            <person name="Davies R."/>
            <person name="Gaudet P."/>
            <person name="Fey P."/>
            <person name="Pilcher K."/>
            <person name="Chen G."/>
            <person name="Saunders D."/>
            <person name="Sodergren E."/>
            <person name="Davis P."/>
            <person name="Kerhornou A."/>
            <person name="Nie X."/>
            <person name="Hall N."/>
            <person name="Anjard C."/>
            <person name="Hemphill L."/>
            <person name="Bason N."/>
            <person name="Farbrother P."/>
            <person name="Desany B."/>
            <person name="Just E."/>
            <person name="Morio T."/>
            <person name="Rost R."/>
            <person name="Churcher C."/>
            <person name="Cooper J."/>
            <person name="Haydock S."/>
            <person name="van Driessche N."/>
            <person name="Cronin A."/>
            <person name="Goodhead I."/>
            <person name="Muzny D."/>
            <person name="Mourier T."/>
            <person name="Pain A."/>
            <person name="Lu M."/>
            <person name="Harper D."/>
            <person name="Lindsay R."/>
            <person name="Hauser H."/>
            <person name="James K."/>
            <person name="Quiles M."/>
            <person name="Madan Babu M."/>
            <person name="Saito T."/>
            <person name="Buchrieser C."/>
            <person name="Wardroper A."/>
            <person name="Felder M."/>
            <person name="Thangavelu M."/>
            <person name="Johnson D."/>
            <person name="Knights A."/>
            <person name="Loulseged H."/>
            <person name="Mungall K."/>
            <person name="Oliver K."/>
            <person name="Price C."/>
            <person name="Quail M.A."/>
            <person name="Urushihara H."/>
            <person name="Hernandez J."/>
            <person name="Rabbinowitsch E."/>
            <person name="Steffen D."/>
            <person name="Sanders M."/>
            <person name="Ma J."/>
            <person name="Kohara Y."/>
            <person name="Sharp S."/>
            <person name="Simmonds M."/>
            <person name="Spiegler S."/>
            <person name="Tivey A."/>
            <person name="Sugano S."/>
            <person name="White B."/>
            <person name="Walker D."/>
            <person name="Woodward J."/>
            <person name="Winckler T."/>
            <person name="Tanaka Y."/>
            <person name="Shaulsky G."/>
            <person name="Schleicher M."/>
            <person name="Weinstock G."/>
            <person name="Rosenthal A."/>
            <person name="Cox E.C."/>
            <person name="Chisholm R.L."/>
            <person name="Gibbs R."/>
            <person name="Loomis W.F."/>
            <person name="Platzer M."/>
            <person name="Kay R.R."/>
            <person name="Williams J."/>
            <person name="Dear P.H."/>
            <person name="Noegel A.A."/>
            <person name="Barrell B."/>
            <person name="Kuspa A."/>
        </authorList>
    </citation>
    <scope>NUCLEOTIDE SEQUENCE [LARGE SCALE GENOMIC DNA]</scope>
    <source>
        <strain evidence="2 3">AX4</strain>
    </source>
</reference>
<dbReference type="FunCoup" id="Q54VB1">
    <property type="interactions" value="362"/>
</dbReference>
<dbReference type="HOGENOM" id="CLU_608946_0_0_1"/>
<gene>
    <name evidence="2" type="ORF">DDB_G0280477</name>
</gene>
<dbReference type="OMA" id="PNFFNGH"/>
<dbReference type="VEuPathDB" id="AmoebaDB:DDB_G0280477"/>
<proteinExistence type="predicted"/>
<dbReference type="STRING" id="44689.Q54VB1"/>
<dbReference type="PANTHER" id="PTHR46282:SF1">
    <property type="entry name" value="LEUCINE-RICH REPEAT-CONTAINING PROTEIN 72-LIKE"/>
    <property type="match status" value="1"/>
</dbReference>
<name>Q54VB1_DICDI</name>
<dbReference type="Proteomes" id="UP000002195">
    <property type="component" value="Unassembled WGS sequence"/>
</dbReference>
<dbReference type="Pfam" id="PF14580">
    <property type="entry name" value="LRR_9"/>
    <property type="match status" value="1"/>
</dbReference>
<dbReference type="GeneID" id="8622579"/>
<feature type="compositionally biased region" description="Polar residues" evidence="1">
    <location>
        <begin position="287"/>
        <end position="306"/>
    </location>
</feature>
<keyword evidence="3" id="KW-1185">Reference proteome</keyword>
<dbReference type="dictyBase" id="DDB_G0280477"/>
<dbReference type="eggNOG" id="KOG1644">
    <property type="taxonomic scope" value="Eukaryota"/>
</dbReference>
<dbReference type="PaxDb" id="44689-DDB0234217"/>
<dbReference type="PANTHER" id="PTHR46282">
    <property type="entry name" value="LEUCINE-RICH MELANOCYTE DIFFERENTIATION-ASSOCIATED PROTEIN"/>
    <property type="match status" value="1"/>
</dbReference>
<dbReference type="AlphaFoldDB" id="Q54VB1"/>
<dbReference type="SMR" id="Q54VB1"/>
<feature type="compositionally biased region" description="Basic and acidic residues" evidence="1">
    <location>
        <begin position="195"/>
        <end position="222"/>
    </location>
</feature>
<feature type="compositionally biased region" description="Acidic residues" evidence="1">
    <location>
        <begin position="427"/>
        <end position="438"/>
    </location>
</feature>
<dbReference type="InterPro" id="IPR043313">
    <property type="entry name" value="LRMDA"/>
</dbReference>
<dbReference type="RefSeq" id="XP_641198.1">
    <property type="nucleotide sequence ID" value="XM_636106.1"/>
</dbReference>
<feature type="compositionally biased region" description="Polar residues" evidence="1">
    <location>
        <begin position="173"/>
        <end position="182"/>
    </location>
</feature>
<evidence type="ECO:0000313" key="2">
    <source>
        <dbReference type="EMBL" id="EAL67217.1"/>
    </source>
</evidence>
<feature type="region of interest" description="Disordered" evidence="1">
    <location>
        <begin position="173"/>
        <end position="450"/>
    </location>
</feature>
<feature type="compositionally biased region" description="Acidic residues" evidence="1">
    <location>
        <begin position="373"/>
        <end position="392"/>
    </location>
</feature>
<protein>
    <submittedName>
        <fullName evidence="2">Leucine-rich repeat-containing protein</fullName>
    </submittedName>
</protein>
<dbReference type="SUPFAM" id="SSF52058">
    <property type="entry name" value="L domain-like"/>
    <property type="match status" value="1"/>
</dbReference>
<evidence type="ECO:0000313" key="3">
    <source>
        <dbReference type="Proteomes" id="UP000002195"/>
    </source>
</evidence>
<dbReference type="InterPro" id="IPR032675">
    <property type="entry name" value="LRR_dom_sf"/>
</dbReference>
<sequence length="450" mass="52188">MGYKEQQNPDAVDRLDLAYRDIIEINPQIVDRFGPYVKELDLSNNNLEKDLTILEGFKRLTTLVLDNNRITHHIKFPLLTQLHTLWINSNQISNLSVFVDRVCESFPNIRTFSMLKNEACPNFFNGHSLREYKDYRLYIISRLKYVQILDSTPVTPEERVDAIKLYGNFNTVNQSLANSTPKPTLAPAEVEIEDDPKKKREEKLKKTLQEKEQKEKEKQERRERRRLKREGKEERTFKKLQEKQKLQQQQQLDTDSTITNKDDFTSDEEEDNSNNNNNNNNLATPVKPTTTKNSLPIFSSEQSPASTILPPNPQKQSAYESHDIADDEAFTADSSDHSDLPLYKNSTTITPPPPPNTLLSPQPNNIQLKPQNEDDDDDDDDDEEEEESETESSDWSSESLDNDDEEVNQINSKLPTKMTLRDQYYQGDDDDDDDESEEEYTHFPVRPIKK</sequence>
<evidence type="ECO:0000256" key="1">
    <source>
        <dbReference type="SAM" id="MobiDB-lite"/>
    </source>
</evidence>
<comment type="caution">
    <text evidence="2">The sequence shown here is derived from an EMBL/GenBank/DDBJ whole genome shotgun (WGS) entry which is preliminary data.</text>
</comment>
<feature type="compositionally biased region" description="Basic and acidic residues" evidence="1">
    <location>
        <begin position="230"/>
        <end position="245"/>
    </location>
</feature>